<feature type="region of interest" description="Disordered" evidence="1">
    <location>
        <begin position="292"/>
        <end position="334"/>
    </location>
</feature>
<keyword evidence="4" id="KW-1185">Reference proteome</keyword>
<dbReference type="EMBL" id="CP033896">
    <property type="protein sequence ID" value="AZA14582.1"/>
    <property type="molecule type" value="Genomic_DNA"/>
</dbReference>
<evidence type="ECO:0000313" key="4">
    <source>
        <dbReference type="Proteomes" id="UP000269019"/>
    </source>
</evidence>
<feature type="transmembrane region" description="Helical" evidence="2">
    <location>
        <begin position="499"/>
        <end position="520"/>
    </location>
</feature>
<dbReference type="Proteomes" id="UP000269019">
    <property type="component" value="Chromosome"/>
</dbReference>
<protein>
    <recommendedName>
        <fullName evidence="5">Chromosome partition protein Smc</fullName>
    </recommendedName>
</protein>
<evidence type="ECO:0000256" key="2">
    <source>
        <dbReference type="SAM" id="Phobius"/>
    </source>
</evidence>
<keyword evidence="2" id="KW-0812">Transmembrane</keyword>
<dbReference type="RefSeq" id="WP_123930114.1">
    <property type="nucleotide sequence ID" value="NZ_CP033896.1"/>
</dbReference>
<feature type="transmembrane region" description="Helical" evidence="2">
    <location>
        <begin position="442"/>
        <end position="459"/>
    </location>
</feature>
<reference evidence="3 4" key="1">
    <citation type="submission" date="2018-11" db="EMBL/GenBank/DDBJ databases">
        <authorList>
            <person name="Kleinhagauer T."/>
            <person name="Glaeser S.P."/>
            <person name="Spergser J."/>
            <person name="Ruckert C."/>
            <person name="Kaempfer P."/>
            <person name="Busse H.-J."/>
        </authorList>
    </citation>
    <scope>NUCLEOTIDE SEQUENCE [LARGE SCALE GENOMIC DNA]</scope>
    <source>
        <strain evidence="3 4">200CH</strain>
    </source>
</reference>
<evidence type="ECO:0000256" key="1">
    <source>
        <dbReference type="SAM" id="MobiDB-lite"/>
    </source>
</evidence>
<dbReference type="KEGG" id="ccho:CCHOA_11025"/>
<dbReference type="PROSITE" id="PS51257">
    <property type="entry name" value="PROKAR_LIPOPROTEIN"/>
    <property type="match status" value="1"/>
</dbReference>
<dbReference type="AlphaFoldDB" id="A0A3G6J9W3"/>
<feature type="transmembrane region" description="Helical" evidence="2">
    <location>
        <begin position="384"/>
        <end position="404"/>
    </location>
</feature>
<feature type="transmembrane region" description="Helical" evidence="2">
    <location>
        <begin position="343"/>
        <end position="364"/>
    </location>
</feature>
<keyword evidence="2" id="KW-1133">Transmembrane helix</keyword>
<sequence precursor="true">MSSAVRATLRIVLALLVAIPVLAGCLWAVTTNATLAASWTPKGVDTEVGAPVAPGATGLDAQALTPAKRAVATAHTQAGFLTTATGELAAGTQQFADAAPELVTKTNEAADGAQALADGMVQLQNGTAELGRGATEVADGVGFAVDQVAQIPVIRDQMLAAIAEVDTLLADSKDPQIADARLKLIAARTELVNLQIPPEMLGKLGELKTGSRQVADQLNTPGQPYHDGIYTATKGAKELAAGLQSARGETSKLSDAVTKLDNGADRIAQMAKQNQDNVTAISRSLPGAPAAAAAAPNASSSTSKQSAAASSAPTTTATPGANATQQTSAAEQDTQSDAMQQRVLSPLVALLIAAIIMFAGAATWMIARPWHRLPMRKFFTSPQITAGVGMTVTTVVLLCIVAGFPGVLPALMMLVTIGLSYAAASGLARVAITALGANTGRIAIIVGMFTQVAVVSWAWKQAAHEELSTVATVLVHAMPLHYPTAALTAIGNGAPTAQITVALAVLTGTIVLCAIIGSLISSKLVGDNKELAAIAELDRLYGVSNPLERKHHEQQVAAIRDGGIDTGNVDDARPIAAELTTPVAPDTIVINDTVNDPETLPRDKA</sequence>
<evidence type="ECO:0000313" key="3">
    <source>
        <dbReference type="EMBL" id="AZA14582.1"/>
    </source>
</evidence>
<accession>A0A3G6J9W3</accession>
<proteinExistence type="predicted"/>
<gene>
    <name evidence="3" type="ORF">CCHOA_11025</name>
</gene>
<organism evidence="3 4">
    <name type="scientific">Corynebacterium choanae</name>
    <dbReference type="NCBI Taxonomy" id="1862358"/>
    <lineage>
        <taxon>Bacteria</taxon>
        <taxon>Bacillati</taxon>
        <taxon>Actinomycetota</taxon>
        <taxon>Actinomycetes</taxon>
        <taxon>Mycobacteriales</taxon>
        <taxon>Corynebacteriaceae</taxon>
        <taxon>Corynebacterium</taxon>
    </lineage>
</organism>
<name>A0A3G6J9W3_9CORY</name>
<feature type="transmembrane region" description="Helical" evidence="2">
    <location>
        <begin position="410"/>
        <end position="430"/>
    </location>
</feature>
<keyword evidence="2" id="KW-0472">Membrane</keyword>
<feature type="compositionally biased region" description="Low complexity" evidence="1">
    <location>
        <begin position="292"/>
        <end position="327"/>
    </location>
</feature>
<evidence type="ECO:0008006" key="5">
    <source>
        <dbReference type="Google" id="ProtNLM"/>
    </source>
</evidence>
<dbReference type="OrthoDB" id="4426125at2"/>